<comment type="caution">
    <text evidence="1">The sequence shown here is derived from an EMBL/GenBank/DDBJ whole genome shotgun (WGS) entry which is preliminary data.</text>
</comment>
<accession>A0A438D7Z7</accession>
<reference evidence="1 2" key="1">
    <citation type="journal article" date="2018" name="PLoS Genet.">
        <title>Population sequencing reveals clonal diversity and ancestral inbreeding in the grapevine cultivar Chardonnay.</title>
        <authorList>
            <person name="Roach M.J."/>
            <person name="Johnson D.L."/>
            <person name="Bohlmann J."/>
            <person name="van Vuuren H.J."/>
            <person name="Jones S.J."/>
            <person name="Pretorius I.S."/>
            <person name="Schmidt S.A."/>
            <person name="Borneman A.R."/>
        </authorList>
    </citation>
    <scope>NUCLEOTIDE SEQUENCE [LARGE SCALE GENOMIC DNA]</scope>
    <source>
        <strain evidence="2">cv. Chardonnay</strain>
        <tissue evidence="1">Leaf</tissue>
    </source>
</reference>
<gene>
    <name evidence="1" type="ORF">CK203_087942</name>
</gene>
<dbReference type="Proteomes" id="UP000288805">
    <property type="component" value="Unassembled WGS sequence"/>
</dbReference>
<protein>
    <submittedName>
        <fullName evidence="1">Uncharacterized protein</fullName>
    </submittedName>
</protein>
<dbReference type="AlphaFoldDB" id="A0A438D7Z7"/>
<sequence>MGCSVAIEKLPPEWHQVNFLGFAIFPTLSHVAVEKMNLLSQITCGWHTNHALELKIFTLTIGLKLRLHLKVFGIGTRQ</sequence>
<dbReference type="EMBL" id="QGNW01001749">
    <property type="protein sequence ID" value="RVW31576.1"/>
    <property type="molecule type" value="Genomic_DNA"/>
</dbReference>
<organism evidence="1 2">
    <name type="scientific">Vitis vinifera</name>
    <name type="common">Grape</name>
    <dbReference type="NCBI Taxonomy" id="29760"/>
    <lineage>
        <taxon>Eukaryota</taxon>
        <taxon>Viridiplantae</taxon>
        <taxon>Streptophyta</taxon>
        <taxon>Embryophyta</taxon>
        <taxon>Tracheophyta</taxon>
        <taxon>Spermatophyta</taxon>
        <taxon>Magnoliopsida</taxon>
        <taxon>eudicotyledons</taxon>
        <taxon>Gunneridae</taxon>
        <taxon>Pentapetalae</taxon>
        <taxon>rosids</taxon>
        <taxon>Vitales</taxon>
        <taxon>Vitaceae</taxon>
        <taxon>Viteae</taxon>
        <taxon>Vitis</taxon>
    </lineage>
</organism>
<proteinExistence type="predicted"/>
<evidence type="ECO:0000313" key="1">
    <source>
        <dbReference type="EMBL" id="RVW31576.1"/>
    </source>
</evidence>
<evidence type="ECO:0000313" key="2">
    <source>
        <dbReference type="Proteomes" id="UP000288805"/>
    </source>
</evidence>
<name>A0A438D7Z7_VITVI</name>